<evidence type="ECO:0000313" key="2">
    <source>
        <dbReference type="EMBL" id="KAJ8887003.1"/>
    </source>
</evidence>
<dbReference type="EMBL" id="JARBHB010000004">
    <property type="protein sequence ID" value="KAJ8887003.1"/>
    <property type="molecule type" value="Genomic_DNA"/>
</dbReference>
<dbReference type="InterPro" id="IPR050951">
    <property type="entry name" value="Retrovirus_Pol_polyprotein"/>
</dbReference>
<proteinExistence type="predicted"/>
<feature type="region of interest" description="Disordered" evidence="1">
    <location>
        <begin position="144"/>
        <end position="175"/>
    </location>
</feature>
<dbReference type="PANTHER" id="PTHR37984:SF5">
    <property type="entry name" value="PROTEIN NYNRIN-LIKE"/>
    <property type="match status" value="1"/>
</dbReference>
<name>A0ABQ9HT25_9NEOP</name>
<keyword evidence="3" id="KW-1185">Reference proteome</keyword>
<organism evidence="2 3">
    <name type="scientific">Dryococelus australis</name>
    <dbReference type="NCBI Taxonomy" id="614101"/>
    <lineage>
        <taxon>Eukaryota</taxon>
        <taxon>Metazoa</taxon>
        <taxon>Ecdysozoa</taxon>
        <taxon>Arthropoda</taxon>
        <taxon>Hexapoda</taxon>
        <taxon>Insecta</taxon>
        <taxon>Pterygota</taxon>
        <taxon>Neoptera</taxon>
        <taxon>Polyneoptera</taxon>
        <taxon>Phasmatodea</taxon>
        <taxon>Verophasmatodea</taxon>
        <taxon>Anareolatae</taxon>
        <taxon>Phasmatidae</taxon>
        <taxon>Eurycanthinae</taxon>
        <taxon>Dryococelus</taxon>
    </lineage>
</organism>
<dbReference type="InterPro" id="IPR043502">
    <property type="entry name" value="DNA/RNA_pol_sf"/>
</dbReference>
<dbReference type="PANTHER" id="PTHR37984">
    <property type="entry name" value="PROTEIN CBG26694"/>
    <property type="match status" value="1"/>
</dbReference>
<accession>A0ABQ9HT25</accession>
<evidence type="ECO:0000313" key="3">
    <source>
        <dbReference type="Proteomes" id="UP001159363"/>
    </source>
</evidence>
<dbReference type="Gene3D" id="3.10.10.10">
    <property type="entry name" value="HIV Type 1 Reverse Transcriptase, subunit A, domain 1"/>
    <property type="match status" value="1"/>
</dbReference>
<dbReference type="SUPFAM" id="SSF56672">
    <property type="entry name" value="DNA/RNA polymerases"/>
    <property type="match status" value="1"/>
</dbReference>
<evidence type="ECO:0000256" key="1">
    <source>
        <dbReference type="SAM" id="MobiDB-lite"/>
    </source>
</evidence>
<sequence length="358" mass="40957">MEATVQHLFGGLGWCKEKRQHQGCYTAALAWREAQDVYFTVDVPGGEVGKFDSVVVHRGSNFLPKTNQSVEQHKFNNRIEEDYLIKESIACRVKDMRLGDRLLPETMLTLTNSIEICKVAEQTQILMKAIDNGEVVHTVRWDSKRVERSDASQKSDEGARNNFQHFRGRSDFGGKPTNLHQSCRMWSYHSADEGKLDFQKQPQSKTAFRRVYHYIPKEGMSRYSKASDQPCYRSLKVEQSPPILGLSAIQQLDILQRVEIIDSPLLTRPVCVAPMATFQRVPFSLHDKLNEELDRMLTLKMIEKVTEPIEWLNPIVIVNKPNGEISMCLDPQPLNAEILREHYRLSSLEAVTDKLKGA</sequence>
<protein>
    <submittedName>
        <fullName evidence="2">Uncharacterized protein</fullName>
    </submittedName>
</protein>
<reference evidence="2 3" key="1">
    <citation type="submission" date="2023-02" db="EMBL/GenBank/DDBJ databases">
        <title>LHISI_Scaffold_Assembly.</title>
        <authorList>
            <person name="Stuart O.P."/>
            <person name="Cleave R."/>
            <person name="Magrath M.J.L."/>
            <person name="Mikheyev A.S."/>
        </authorList>
    </citation>
    <scope>NUCLEOTIDE SEQUENCE [LARGE SCALE GENOMIC DNA]</scope>
    <source>
        <strain evidence="2">Daus_M_001</strain>
        <tissue evidence="2">Leg muscle</tissue>
    </source>
</reference>
<dbReference type="Proteomes" id="UP001159363">
    <property type="component" value="Chromosome X"/>
</dbReference>
<comment type="caution">
    <text evidence="2">The sequence shown here is derived from an EMBL/GenBank/DDBJ whole genome shotgun (WGS) entry which is preliminary data.</text>
</comment>
<gene>
    <name evidence="2" type="ORF">PR048_013217</name>
</gene>
<feature type="compositionally biased region" description="Basic and acidic residues" evidence="1">
    <location>
        <begin position="144"/>
        <end position="159"/>
    </location>
</feature>